<sequence>MSSRRGHSRAPTERGNSPHPRPSQTNQRAITTPAINTTQQQLSSSSSQQHQQQPGNPKQHGKLHRRIQGFFEKDKDKSFRDGRHHSADHNSWRDSPYGAGVERARMQIPESRWKQRSASHSHLPEIISPDNTQLDTSGLSSHLETDGETIDDTEGNDSVSIYTARPGTRDTGRAPHSRQEARDREPGRDRDRLDPGNQSFNGAESFRSPSPSPSARTGSLWERYSNSGSTNKTKGRKHFMDKIRRYHRVPLTTQLRRTPSSTTTLGESKMDDSFNSMWEQSPQGPRTRNGSLESSSGRLWEDTGSRSSNRPGATSKLRHPRFPFGGHERDNRDYDRQHTNDNHGSDPVWKLDTDLSNVSDIVQQPRAISPTDTDAGPAYSTREREPGQAPKGSWFAPESWAVKKPSEDYGTGASEPSPDARQIQTDNEGKPYCLRIFRSDAGFTTISSKLDTTVTQILEILARKAFLQEELENYEIVMWKNDLSRTLDHREKPLRMQKQLLEQAGYQESDRIADIGREDNSYLVRFTFLQTRLGGYSSRDHEPEFNKNQKFNHVDLEGRSLITIPIALYTHSAEIQTLNLSRNLALDVPKDFLQRCLNLRELKYVSCEAFRLPLSFSMAPRLTFLDISNNRIKDLDHAMLNELHTLVSLKMANNQISTLPDYFADFPSLRSLNISSNSFTEFPSILGQVRSLVELDISFNQVTKLPSLGNLTALERLWVTNNRLRGKLPQEFRHLTSLKEIDARFNEISSIDNLSTLPRLEQLFVGHNAISQFVGSFPKLQLLYLDHCPVTIFDITEPMPTLHTLNLASAKLAQLKEDIFAYIPNLTKLMLNKNRLSSLSPQIGLLHKLEFLSLVENRVTELPSTIGCLSQLKYLNLRECNLQNLPAEIWYCCNLETLNLSTNVLVSFPKLSGNGPPAPPVSDITHSPPLSFEELGKLEDFENRRPSQASGGTYPLGPPTPNHRNGSITSMPLPTRKPSASSRAATDPLSSSRKDSIFSQRLMMTFAGSLRYLSLADNRLDDDIFQQLAFLQELRVLNLSYNELTELPQGLIRHLKLLTELYLSGNELSALPSDDFEESGQLSVLHINANKFQSLPSELTRAEALSVLDAGSNALKYNVSNWRYEWNWTWNPNLKYLNFSGNRRFEIRPHTANASSVGTVDGTDLTNFTSLCNLRILGLMDVTLTTNTIPDETEDRRVRTSASLSDAITYGMADTLGRNEHLSMIDMVVPRFRGNEMETVLALFDGRALPNRGSKISKYLHEHFSAMFISELQKLRDNEDARDALRRTFLALNKEMAVMAFKTIHDHDSNSLIKKDDNTYIDQDDINAGAVGAVLYLDGMDLYVANVGNTEAIAVQSNGQLRRLTQKHDPAEASERERIRKAGGYVSRNGRLNDQLNVSRAFGFFHLLPAVIAAPSTTKVTLTEQDELVILATSELWDYVSTDTIADIARAERSDLMLASQKLRDLAMAYGSTNKLMVMIAGISDLKHREKSHLKNPNLTLGPSSISTEHIFPTAKRPKRGRDAPTDSRLARYGRVEAPTGELAIIFTDIKGSTSLWENNSPAMETAIQIHNELFRRQLGIIGGYEAKTEGDAFMVSFSTATAALLWTFSCQTALLDAPWPTEILESSPGEPEYDSDHNLIYRGLSVRMGIHWGRPVCARDPVTSRMDYFGPMVNRAARICNAADGGQILVSADFISEIHHDLEIFSGQERSSSAGSEEAYGDDPFKSSIYRELTELSSKGFGVQTWGETKLKGLENPEMLYSVYPYSLSGRLEQQQTANNNAVSKDKELHFDEGVIWNLWQLVLRVEKICSALESGSEQIQAPDHGLIDLVKDEISNFSSDRVLSLLDHLVTRLEGAINTLYLRHMVCPFRKGVTLKKYGVPMSDVFESLMKEVKEFRHFKTQLKAANPAIRRNTHRPSLTSSPTHDDDLNLHSSLDPVRIAGVAVPEENEEED</sequence>
<gene>
    <name evidence="21" type="ORF">AAP_03785</name>
</gene>
<evidence type="ECO:0000256" key="11">
    <source>
        <dbReference type="ARBA" id="ARBA00022840"/>
    </source>
</evidence>
<dbReference type="CDD" id="cd07302">
    <property type="entry name" value="CHD"/>
    <property type="match status" value="1"/>
</dbReference>
<evidence type="ECO:0000259" key="18">
    <source>
        <dbReference type="PROSITE" id="PS50125"/>
    </source>
</evidence>
<feature type="compositionally biased region" description="Polar residues" evidence="17">
    <location>
        <begin position="962"/>
        <end position="991"/>
    </location>
</feature>
<dbReference type="SUPFAM" id="SSF55073">
    <property type="entry name" value="Nucleotide cyclase"/>
    <property type="match status" value="1"/>
</dbReference>
<feature type="domain" description="PPM-type phosphatase" evidence="20">
    <location>
        <begin position="1209"/>
        <end position="1483"/>
    </location>
</feature>
<comment type="function">
    <text evidence="3">Plays essential roles in regulation of cellular metabolism by catalyzing the synthesis of a second messenger, cAMP.</text>
</comment>
<dbReference type="Pfam" id="PF08509">
    <property type="entry name" value="Ad_cyc_g-alpha"/>
    <property type="match status" value="1"/>
</dbReference>
<dbReference type="CDD" id="cd00143">
    <property type="entry name" value="PP2Cc"/>
    <property type="match status" value="1"/>
</dbReference>
<dbReference type="Proteomes" id="UP000242877">
    <property type="component" value="Unassembled WGS sequence"/>
</dbReference>
<dbReference type="Gene3D" id="3.80.10.10">
    <property type="entry name" value="Ribonuclease Inhibitor"/>
    <property type="match status" value="4"/>
</dbReference>
<dbReference type="Pfam" id="PF00211">
    <property type="entry name" value="Guanylate_cyc"/>
    <property type="match status" value="1"/>
</dbReference>
<dbReference type="FunFam" id="3.80.10.10:FF:000305">
    <property type="entry name" value="Adenylate cyclase AcyA"/>
    <property type="match status" value="1"/>
</dbReference>
<dbReference type="EC" id="4.6.1.1" evidence="5"/>
<dbReference type="VEuPathDB" id="FungiDB:AAP_03785"/>
<dbReference type="CDD" id="cd17214">
    <property type="entry name" value="RA_CYR1_like"/>
    <property type="match status" value="1"/>
</dbReference>
<dbReference type="PANTHER" id="PTHR48051">
    <property type="match status" value="1"/>
</dbReference>
<dbReference type="GO" id="GO:0000287">
    <property type="term" value="F:magnesium ion binding"/>
    <property type="evidence" value="ECO:0007669"/>
    <property type="project" value="InterPro"/>
</dbReference>
<feature type="compositionally biased region" description="Acidic residues" evidence="17">
    <location>
        <begin position="146"/>
        <end position="155"/>
    </location>
</feature>
<dbReference type="OrthoDB" id="4202143at2759"/>
<dbReference type="Pfam" id="PF13855">
    <property type="entry name" value="LRR_8"/>
    <property type="match status" value="1"/>
</dbReference>
<dbReference type="PROSITE" id="PS51450">
    <property type="entry name" value="LRR"/>
    <property type="match status" value="5"/>
</dbReference>
<evidence type="ECO:0000259" key="19">
    <source>
        <dbReference type="PROSITE" id="PS50200"/>
    </source>
</evidence>
<comment type="cofactor">
    <cofactor evidence="2">
        <name>Mg(2+)</name>
        <dbReference type="ChEBI" id="CHEBI:18420"/>
    </cofactor>
</comment>
<dbReference type="InterPro" id="IPR055414">
    <property type="entry name" value="LRR_R13L4/SHOC2-like"/>
</dbReference>
<evidence type="ECO:0000256" key="14">
    <source>
        <dbReference type="ARBA" id="ARBA00023239"/>
    </source>
</evidence>
<dbReference type="InterPro" id="IPR029787">
    <property type="entry name" value="Nucleotide_cyclase"/>
</dbReference>
<dbReference type="Gene3D" id="3.60.40.10">
    <property type="entry name" value="PPM-type phosphatase domain"/>
    <property type="match status" value="1"/>
</dbReference>
<feature type="domain" description="Ras-associating" evidence="19">
    <location>
        <begin position="430"/>
        <end position="521"/>
    </location>
</feature>
<protein>
    <recommendedName>
        <fullName evidence="6">Adenylate cyclase</fullName>
        <ecNumber evidence="5">4.6.1.1</ecNumber>
    </recommendedName>
    <alternativeName>
        <fullName evidence="15">ATP pyrophosphate-lyase</fullName>
    </alternativeName>
    <alternativeName>
        <fullName evidence="16">Adenylyl cyclase</fullName>
    </alternativeName>
</protein>
<dbReference type="SUPFAM" id="SSF52058">
    <property type="entry name" value="L domain-like"/>
    <property type="match status" value="2"/>
</dbReference>
<evidence type="ECO:0000256" key="17">
    <source>
        <dbReference type="SAM" id="MobiDB-lite"/>
    </source>
</evidence>
<dbReference type="FunFam" id="3.60.40.10:FF:000055">
    <property type="entry name" value="Adenylate cyclase AcyA"/>
    <property type="match status" value="1"/>
</dbReference>
<dbReference type="Pfam" id="PF00481">
    <property type="entry name" value="PP2C"/>
    <property type="match status" value="1"/>
</dbReference>
<dbReference type="SMART" id="SM00369">
    <property type="entry name" value="LRR_TYP"/>
    <property type="match status" value="14"/>
</dbReference>
<evidence type="ECO:0000256" key="7">
    <source>
        <dbReference type="ARBA" id="ARBA00022614"/>
    </source>
</evidence>
<dbReference type="InterPro" id="IPR032675">
    <property type="entry name" value="LRR_dom_sf"/>
</dbReference>
<keyword evidence="22" id="KW-1185">Reference proteome</keyword>
<feature type="compositionally biased region" description="Basic and acidic residues" evidence="17">
    <location>
        <begin position="71"/>
        <end position="92"/>
    </location>
</feature>
<dbReference type="InterPro" id="IPR050216">
    <property type="entry name" value="LRR_domain-containing"/>
</dbReference>
<dbReference type="SMART" id="SM00789">
    <property type="entry name" value="Ad_cyc_g-alpha"/>
    <property type="match status" value="1"/>
</dbReference>
<organism evidence="21 22">
    <name type="scientific">Ascosphaera apis ARSEF 7405</name>
    <dbReference type="NCBI Taxonomy" id="392613"/>
    <lineage>
        <taxon>Eukaryota</taxon>
        <taxon>Fungi</taxon>
        <taxon>Dikarya</taxon>
        <taxon>Ascomycota</taxon>
        <taxon>Pezizomycotina</taxon>
        <taxon>Eurotiomycetes</taxon>
        <taxon>Eurotiomycetidae</taxon>
        <taxon>Onygenales</taxon>
        <taxon>Ascosphaeraceae</taxon>
        <taxon>Ascosphaera</taxon>
    </lineage>
</organism>
<feature type="compositionally biased region" description="Polar residues" evidence="17">
    <location>
        <begin position="129"/>
        <end position="142"/>
    </location>
</feature>
<dbReference type="InterPro" id="IPR036457">
    <property type="entry name" value="PPM-type-like_dom_sf"/>
</dbReference>
<evidence type="ECO:0000256" key="1">
    <source>
        <dbReference type="ARBA" id="ARBA00001593"/>
    </source>
</evidence>
<dbReference type="SMART" id="SM00044">
    <property type="entry name" value="CYCc"/>
    <property type="match status" value="1"/>
</dbReference>
<comment type="caution">
    <text evidence="21">The sequence shown here is derived from an EMBL/GenBank/DDBJ whole genome shotgun (WGS) entry which is preliminary data.</text>
</comment>
<feature type="compositionally biased region" description="Polar residues" evidence="17">
    <location>
        <begin position="251"/>
        <end position="266"/>
    </location>
</feature>
<proteinExistence type="inferred from homology"/>
<feature type="region of interest" description="Disordered" evidence="17">
    <location>
        <begin position="943"/>
        <end position="992"/>
    </location>
</feature>
<evidence type="ECO:0000256" key="10">
    <source>
        <dbReference type="ARBA" id="ARBA00022741"/>
    </source>
</evidence>
<dbReference type="InterPro" id="IPR048580">
    <property type="entry name" value="CYAA_C"/>
</dbReference>
<dbReference type="FunFam" id="3.80.10.10:FF:000408">
    <property type="entry name" value="Adenylate cyclase"/>
    <property type="match status" value="1"/>
</dbReference>
<keyword evidence="11" id="KW-0067">ATP-binding</keyword>
<dbReference type="InterPro" id="IPR001611">
    <property type="entry name" value="Leu-rich_rpt"/>
</dbReference>
<keyword evidence="9" id="KW-0677">Repeat</keyword>
<dbReference type="GO" id="GO:0004016">
    <property type="term" value="F:adenylate cyclase activity"/>
    <property type="evidence" value="ECO:0007669"/>
    <property type="project" value="UniProtKB-EC"/>
</dbReference>
<evidence type="ECO:0000256" key="4">
    <source>
        <dbReference type="ARBA" id="ARBA00005381"/>
    </source>
</evidence>
<dbReference type="PROSITE" id="PS50200">
    <property type="entry name" value="RA"/>
    <property type="match status" value="1"/>
</dbReference>
<dbReference type="Gene3D" id="3.30.70.1230">
    <property type="entry name" value="Nucleotide cyclase"/>
    <property type="match status" value="1"/>
</dbReference>
<feature type="region of interest" description="Disordered" evidence="17">
    <location>
        <begin position="1909"/>
        <end position="1934"/>
    </location>
</feature>
<dbReference type="EMBL" id="AZGZ01000016">
    <property type="protein sequence ID" value="KZZ90690.1"/>
    <property type="molecule type" value="Genomic_DNA"/>
</dbReference>
<dbReference type="GO" id="GO:0005524">
    <property type="term" value="F:ATP binding"/>
    <property type="evidence" value="ECO:0007669"/>
    <property type="project" value="UniProtKB-KW"/>
</dbReference>
<feature type="domain" description="Guanylate cyclase" evidence="18">
    <location>
        <begin position="1544"/>
        <end position="1681"/>
    </location>
</feature>
<dbReference type="FunFam" id="3.80.10.10:FF:000220">
    <property type="entry name" value="Adenylate cyclase AcyA"/>
    <property type="match status" value="1"/>
</dbReference>
<evidence type="ECO:0000259" key="20">
    <source>
        <dbReference type="PROSITE" id="PS51746"/>
    </source>
</evidence>
<dbReference type="SUPFAM" id="SSF81606">
    <property type="entry name" value="PP2C-like"/>
    <property type="match status" value="1"/>
</dbReference>
<evidence type="ECO:0000256" key="13">
    <source>
        <dbReference type="ARBA" id="ARBA00022998"/>
    </source>
</evidence>
<dbReference type="InterPro" id="IPR013716">
    <property type="entry name" value="Adenylate_cyclase_G-a-bd"/>
</dbReference>
<feature type="region of interest" description="Disordered" evidence="17">
    <location>
        <begin position="1"/>
        <end position="426"/>
    </location>
</feature>
<evidence type="ECO:0000256" key="3">
    <source>
        <dbReference type="ARBA" id="ARBA00003896"/>
    </source>
</evidence>
<evidence type="ECO:0000256" key="15">
    <source>
        <dbReference type="ARBA" id="ARBA00032597"/>
    </source>
</evidence>
<evidence type="ECO:0000256" key="5">
    <source>
        <dbReference type="ARBA" id="ARBA00012201"/>
    </source>
</evidence>
<dbReference type="InterPro" id="IPR001932">
    <property type="entry name" value="PPM-type_phosphatase-like_dom"/>
</dbReference>
<evidence type="ECO:0000256" key="9">
    <source>
        <dbReference type="ARBA" id="ARBA00022737"/>
    </source>
</evidence>
<comment type="similarity">
    <text evidence="4">Belongs to the adenylyl cyclase class-3 family.</text>
</comment>
<dbReference type="InterPro" id="IPR001054">
    <property type="entry name" value="A/G_cyclase"/>
</dbReference>
<dbReference type="PROSITE" id="PS50125">
    <property type="entry name" value="GUANYLATE_CYCLASE_2"/>
    <property type="match status" value="1"/>
</dbReference>
<dbReference type="Pfam" id="PF23010">
    <property type="entry name" value="RA_3"/>
    <property type="match status" value="1"/>
</dbReference>
<dbReference type="GO" id="GO:0006171">
    <property type="term" value="P:cAMP biosynthetic process"/>
    <property type="evidence" value="ECO:0007669"/>
    <property type="project" value="UniProtKB-KW"/>
</dbReference>
<dbReference type="SMART" id="SM00332">
    <property type="entry name" value="PP2Cc"/>
    <property type="match status" value="1"/>
</dbReference>
<dbReference type="PANTHER" id="PTHR48051:SF1">
    <property type="entry name" value="RAS SUPPRESSOR PROTEIN 1"/>
    <property type="match status" value="1"/>
</dbReference>
<feature type="compositionally biased region" description="Basic and acidic residues" evidence="17">
    <location>
        <begin position="167"/>
        <end position="194"/>
    </location>
</feature>
<accession>A0A166NKY3</accession>
<keyword evidence="14" id="KW-0456">Lyase</keyword>
<comment type="catalytic activity">
    <reaction evidence="1">
        <text>ATP = 3',5'-cyclic AMP + diphosphate</text>
        <dbReference type="Rhea" id="RHEA:15389"/>
        <dbReference type="ChEBI" id="CHEBI:30616"/>
        <dbReference type="ChEBI" id="CHEBI:33019"/>
        <dbReference type="ChEBI" id="CHEBI:58165"/>
        <dbReference type="EC" id="4.6.1.1"/>
    </reaction>
</comment>
<dbReference type="GO" id="GO:0035556">
    <property type="term" value="P:intracellular signal transduction"/>
    <property type="evidence" value="ECO:0007669"/>
    <property type="project" value="InterPro"/>
</dbReference>
<dbReference type="SMART" id="SM00364">
    <property type="entry name" value="LRR_BAC"/>
    <property type="match status" value="11"/>
</dbReference>
<dbReference type="InterPro" id="IPR055071">
    <property type="entry name" value="RA_PHLPP-like"/>
</dbReference>
<feature type="compositionally biased region" description="Polar residues" evidence="17">
    <location>
        <begin position="22"/>
        <end position="38"/>
    </location>
</feature>
<name>A0A166NKY3_9EURO</name>
<evidence type="ECO:0000256" key="2">
    <source>
        <dbReference type="ARBA" id="ARBA00001946"/>
    </source>
</evidence>
<reference evidence="21 22" key="1">
    <citation type="journal article" date="2016" name="Genome Biol. Evol.">
        <title>Divergent and convergent evolution of fungal pathogenicity.</title>
        <authorList>
            <person name="Shang Y."/>
            <person name="Xiao G."/>
            <person name="Zheng P."/>
            <person name="Cen K."/>
            <person name="Zhan S."/>
            <person name="Wang C."/>
        </authorList>
    </citation>
    <scope>NUCLEOTIDE SEQUENCE [LARGE SCALE GENOMIC DNA]</scope>
    <source>
        <strain evidence="21 22">ARSEF 7405</strain>
    </source>
</reference>
<evidence type="ECO:0000256" key="8">
    <source>
        <dbReference type="ARBA" id="ARBA00022723"/>
    </source>
</evidence>
<dbReference type="PROSITE" id="PS51746">
    <property type="entry name" value="PPM_2"/>
    <property type="match status" value="1"/>
</dbReference>
<keyword evidence="8" id="KW-0479">Metal-binding</keyword>
<dbReference type="SMART" id="SM00365">
    <property type="entry name" value="LRR_SD22"/>
    <property type="match status" value="7"/>
</dbReference>
<keyword evidence="7" id="KW-0433">Leucine-rich repeat</keyword>
<feature type="compositionally biased region" description="Low complexity" evidence="17">
    <location>
        <begin position="39"/>
        <end position="53"/>
    </location>
</feature>
<dbReference type="Pfam" id="PF23598">
    <property type="entry name" value="LRR_14"/>
    <property type="match status" value="1"/>
</dbReference>
<dbReference type="Pfam" id="PF21187">
    <property type="entry name" value="CYAA_C"/>
    <property type="match status" value="1"/>
</dbReference>
<dbReference type="InterPro" id="IPR003591">
    <property type="entry name" value="Leu-rich_rpt_typical-subtyp"/>
</dbReference>
<evidence type="ECO:0000313" key="21">
    <source>
        <dbReference type="EMBL" id="KZZ90690.1"/>
    </source>
</evidence>
<keyword evidence="10" id="KW-0547">Nucleotide-binding</keyword>
<dbReference type="InterPro" id="IPR000159">
    <property type="entry name" value="RA_dom"/>
</dbReference>
<feature type="compositionally biased region" description="Basic and acidic residues" evidence="17">
    <location>
        <begin position="326"/>
        <end position="353"/>
    </location>
</feature>
<evidence type="ECO:0000256" key="6">
    <source>
        <dbReference type="ARBA" id="ARBA00021420"/>
    </source>
</evidence>
<keyword evidence="12" id="KW-0460">Magnesium</keyword>
<keyword evidence="13" id="KW-0115">cAMP biosynthesis</keyword>
<dbReference type="SMART" id="SM00314">
    <property type="entry name" value="RA"/>
    <property type="match status" value="1"/>
</dbReference>
<dbReference type="GO" id="GO:0005737">
    <property type="term" value="C:cytoplasm"/>
    <property type="evidence" value="ECO:0007669"/>
    <property type="project" value="TreeGrafter"/>
</dbReference>
<evidence type="ECO:0000313" key="22">
    <source>
        <dbReference type="Proteomes" id="UP000242877"/>
    </source>
</evidence>
<evidence type="ECO:0000256" key="12">
    <source>
        <dbReference type="ARBA" id="ARBA00022842"/>
    </source>
</evidence>
<evidence type="ECO:0000256" key="16">
    <source>
        <dbReference type="ARBA" id="ARBA00032637"/>
    </source>
</evidence>
<feature type="compositionally biased region" description="Polar residues" evidence="17">
    <location>
        <begin position="273"/>
        <end position="297"/>
    </location>
</feature>